<evidence type="ECO:0000313" key="1">
    <source>
        <dbReference type="EMBL" id="KAF2655742.1"/>
    </source>
</evidence>
<accession>A0A6A6T7W5</accession>
<keyword evidence="2" id="KW-1185">Reference proteome</keyword>
<proteinExistence type="predicted"/>
<sequence>MERNYAPSSITALQWDSEDRVSFPTNPDTYIRPIQSIPEWKPTTIPKHGCAPSTRSGSAMAPVSIHQLFDALQNPPILYDPNAHHPTTETSISTRLTSLFSGVPLLEDSNEVIIARPKPKRQPGHECTFWFLACPYVSIDFEEWKTHCLSHFRGEEPPKSVQCPLCDDFKLTADNGWVSWDYRQDHLADHCLGGQSLRSGRPDFHLFQHMWQTRLIDDRDLKELKGGNHYLPRPLNKFKIPERYARRCISASRRRHQHVAADRK</sequence>
<feature type="non-terminal residue" evidence="1">
    <location>
        <position position="264"/>
    </location>
</feature>
<organism evidence="1 2">
    <name type="scientific">Lophiostoma macrostomum CBS 122681</name>
    <dbReference type="NCBI Taxonomy" id="1314788"/>
    <lineage>
        <taxon>Eukaryota</taxon>
        <taxon>Fungi</taxon>
        <taxon>Dikarya</taxon>
        <taxon>Ascomycota</taxon>
        <taxon>Pezizomycotina</taxon>
        <taxon>Dothideomycetes</taxon>
        <taxon>Pleosporomycetidae</taxon>
        <taxon>Pleosporales</taxon>
        <taxon>Lophiostomataceae</taxon>
        <taxon>Lophiostoma</taxon>
    </lineage>
</organism>
<dbReference type="Proteomes" id="UP000799324">
    <property type="component" value="Unassembled WGS sequence"/>
</dbReference>
<protein>
    <submittedName>
        <fullName evidence="1">Uncharacterized protein</fullName>
    </submittedName>
</protein>
<dbReference type="AlphaFoldDB" id="A0A6A6T7W5"/>
<dbReference type="EMBL" id="MU004345">
    <property type="protein sequence ID" value="KAF2655742.1"/>
    <property type="molecule type" value="Genomic_DNA"/>
</dbReference>
<gene>
    <name evidence="1" type="ORF">K491DRAFT_746400</name>
</gene>
<reference evidence="1" key="1">
    <citation type="journal article" date="2020" name="Stud. Mycol.">
        <title>101 Dothideomycetes genomes: a test case for predicting lifestyles and emergence of pathogens.</title>
        <authorList>
            <person name="Haridas S."/>
            <person name="Albert R."/>
            <person name="Binder M."/>
            <person name="Bloem J."/>
            <person name="Labutti K."/>
            <person name="Salamov A."/>
            <person name="Andreopoulos B."/>
            <person name="Baker S."/>
            <person name="Barry K."/>
            <person name="Bills G."/>
            <person name="Bluhm B."/>
            <person name="Cannon C."/>
            <person name="Castanera R."/>
            <person name="Culley D."/>
            <person name="Daum C."/>
            <person name="Ezra D."/>
            <person name="Gonzalez J."/>
            <person name="Henrissat B."/>
            <person name="Kuo A."/>
            <person name="Liang C."/>
            <person name="Lipzen A."/>
            <person name="Lutzoni F."/>
            <person name="Magnuson J."/>
            <person name="Mondo S."/>
            <person name="Nolan M."/>
            <person name="Ohm R."/>
            <person name="Pangilinan J."/>
            <person name="Park H.-J."/>
            <person name="Ramirez L."/>
            <person name="Alfaro M."/>
            <person name="Sun H."/>
            <person name="Tritt A."/>
            <person name="Yoshinaga Y."/>
            <person name="Zwiers L.-H."/>
            <person name="Turgeon B."/>
            <person name="Goodwin S."/>
            <person name="Spatafora J."/>
            <person name="Crous P."/>
            <person name="Grigoriev I."/>
        </authorList>
    </citation>
    <scope>NUCLEOTIDE SEQUENCE</scope>
    <source>
        <strain evidence="1">CBS 122681</strain>
    </source>
</reference>
<evidence type="ECO:0000313" key="2">
    <source>
        <dbReference type="Proteomes" id="UP000799324"/>
    </source>
</evidence>
<dbReference type="OrthoDB" id="409136at2759"/>
<name>A0A6A6T7W5_9PLEO</name>